<protein>
    <recommendedName>
        <fullName evidence="2">DUF2231 domain-containing protein</fullName>
    </recommendedName>
</protein>
<keyword evidence="4" id="KW-1185">Reference proteome</keyword>
<feature type="transmembrane region" description="Helical" evidence="1">
    <location>
        <begin position="117"/>
        <end position="137"/>
    </location>
</feature>
<sequence>MPPFNHLHPAIVHFPIALLATAPLLFLLGALWPSQRRGIHAVALLLLVLGLLGGLLALATGDAAENLAHRTPELRLALNAHELSAQWTMAIFGLLTVAWFVRLGVSRFLHRELPPRLARALFLLWLLGSGLGVAALLRTGHLGGHMVHDLHTHGGEP</sequence>
<keyword evidence="1" id="KW-0472">Membrane</keyword>
<feature type="transmembrane region" description="Helical" evidence="1">
    <location>
        <begin position="44"/>
        <end position="64"/>
    </location>
</feature>
<feature type="transmembrane region" description="Helical" evidence="1">
    <location>
        <begin position="84"/>
        <end position="105"/>
    </location>
</feature>
<dbReference type="InterPro" id="IPR019251">
    <property type="entry name" value="DUF2231_TM"/>
</dbReference>
<keyword evidence="1" id="KW-0812">Transmembrane</keyword>
<evidence type="ECO:0000259" key="2">
    <source>
        <dbReference type="Pfam" id="PF09990"/>
    </source>
</evidence>
<accession>A0ABQ5PZR6</accession>
<dbReference type="EMBL" id="BSDC01000003">
    <property type="protein sequence ID" value="GLH67972.1"/>
    <property type="molecule type" value="Genomic_DNA"/>
</dbReference>
<evidence type="ECO:0000313" key="4">
    <source>
        <dbReference type="Proteomes" id="UP001165044"/>
    </source>
</evidence>
<feature type="domain" description="DUF2231" evidence="2">
    <location>
        <begin position="7"/>
        <end position="153"/>
    </location>
</feature>
<dbReference type="RefSeq" id="WP_285609543.1">
    <property type="nucleotide sequence ID" value="NZ_BSDC01000003.1"/>
</dbReference>
<evidence type="ECO:0000256" key="1">
    <source>
        <dbReference type="SAM" id="Phobius"/>
    </source>
</evidence>
<gene>
    <name evidence="3" type="ORF">GETHED_23360</name>
</gene>
<comment type="caution">
    <text evidence="3">The sequence shown here is derived from an EMBL/GenBank/DDBJ whole genome shotgun (WGS) entry which is preliminary data.</text>
</comment>
<keyword evidence="1" id="KW-1133">Transmembrane helix</keyword>
<dbReference type="Pfam" id="PF09990">
    <property type="entry name" value="DUF2231"/>
    <property type="match status" value="1"/>
</dbReference>
<proteinExistence type="predicted"/>
<organism evidence="3 4">
    <name type="scientific">Geothrix edaphica</name>
    <dbReference type="NCBI Taxonomy" id="2927976"/>
    <lineage>
        <taxon>Bacteria</taxon>
        <taxon>Pseudomonadati</taxon>
        <taxon>Acidobacteriota</taxon>
        <taxon>Holophagae</taxon>
        <taxon>Holophagales</taxon>
        <taxon>Holophagaceae</taxon>
        <taxon>Geothrix</taxon>
    </lineage>
</organism>
<dbReference type="Proteomes" id="UP001165044">
    <property type="component" value="Unassembled WGS sequence"/>
</dbReference>
<reference evidence="3" key="1">
    <citation type="journal article" date="2023" name="Antonie Van Leeuwenhoek">
        <title>Mesoterricola silvestris gen. nov., sp. nov., Mesoterricola sediminis sp. nov., Geothrix oryzae sp. nov., Geothrix edaphica sp. nov., Geothrix rubra sp. nov., and Geothrix limicola sp. nov., six novel members of Acidobacteriota isolated from soils.</title>
        <authorList>
            <person name="Itoh H."/>
            <person name="Sugisawa Y."/>
            <person name="Mise K."/>
            <person name="Xu Z."/>
            <person name="Kuniyasu M."/>
            <person name="Ushijima N."/>
            <person name="Kawano K."/>
            <person name="Kobayashi E."/>
            <person name="Shiratori Y."/>
            <person name="Masuda Y."/>
            <person name="Senoo K."/>
        </authorList>
    </citation>
    <scope>NUCLEOTIDE SEQUENCE</scope>
    <source>
        <strain evidence="3">Red802</strain>
    </source>
</reference>
<name>A0ABQ5PZR6_9BACT</name>
<evidence type="ECO:0000313" key="3">
    <source>
        <dbReference type="EMBL" id="GLH67972.1"/>
    </source>
</evidence>
<feature type="transmembrane region" description="Helical" evidence="1">
    <location>
        <begin position="12"/>
        <end position="32"/>
    </location>
</feature>